<evidence type="ECO:0000256" key="2">
    <source>
        <dbReference type="ARBA" id="ARBA00022792"/>
    </source>
</evidence>
<dbReference type="Gene3D" id="4.10.95.10">
    <property type="entry name" value="Cytochrome c oxidase, subunit VIa"/>
    <property type="match status" value="1"/>
</dbReference>
<dbReference type="InterPro" id="IPR036418">
    <property type="entry name" value="Cyt_c_oxidase_su6a_sf"/>
</dbReference>
<dbReference type="Proteomes" id="UP000518752">
    <property type="component" value="Unassembled WGS sequence"/>
</dbReference>
<dbReference type="OrthoDB" id="5947505at2759"/>
<evidence type="ECO:0000313" key="7">
    <source>
        <dbReference type="EMBL" id="KAF5385488.1"/>
    </source>
</evidence>
<comment type="similarity">
    <text evidence="6">Belongs to the cytochrome c oxidase subunit 6A family.</text>
</comment>
<dbReference type="Pfam" id="PF02046">
    <property type="entry name" value="COX6A"/>
    <property type="match status" value="1"/>
</dbReference>
<evidence type="ECO:0000256" key="5">
    <source>
        <dbReference type="ARBA" id="ARBA00023136"/>
    </source>
</evidence>
<keyword evidence="3" id="KW-0809">Transit peptide</keyword>
<evidence type="ECO:0000313" key="8">
    <source>
        <dbReference type="Proteomes" id="UP000518752"/>
    </source>
</evidence>
<evidence type="ECO:0000256" key="6">
    <source>
        <dbReference type="RuleBase" id="RU004396"/>
    </source>
</evidence>
<reference evidence="7 8" key="1">
    <citation type="journal article" date="2020" name="ISME J.">
        <title>Uncovering the hidden diversity of litter-decomposition mechanisms in mushroom-forming fungi.</title>
        <authorList>
            <person name="Floudas D."/>
            <person name="Bentzer J."/>
            <person name="Ahren D."/>
            <person name="Johansson T."/>
            <person name="Persson P."/>
            <person name="Tunlid A."/>
        </authorList>
    </citation>
    <scope>NUCLEOTIDE SEQUENCE [LARGE SCALE GENOMIC DNA]</scope>
    <source>
        <strain evidence="7 8">CBS 406.79</strain>
    </source>
</reference>
<organism evidence="7 8">
    <name type="scientific">Collybiopsis confluens</name>
    <dbReference type="NCBI Taxonomy" id="2823264"/>
    <lineage>
        <taxon>Eukaryota</taxon>
        <taxon>Fungi</taxon>
        <taxon>Dikarya</taxon>
        <taxon>Basidiomycota</taxon>
        <taxon>Agaricomycotina</taxon>
        <taxon>Agaricomycetes</taxon>
        <taxon>Agaricomycetidae</taxon>
        <taxon>Agaricales</taxon>
        <taxon>Marasmiineae</taxon>
        <taxon>Omphalotaceae</taxon>
        <taxon>Collybiopsis</taxon>
    </lineage>
</organism>
<dbReference type="InterPro" id="IPR001349">
    <property type="entry name" value="Cyt_c_oxidase_su6a"/>
</dbReference>
<evidence type="ECO:0008006" key="9">
    <source>
        <dbReference type="Google" id="ProtNLM"/>
    </source>
</evidence>
<keyword evidence="5" id="KW-0472">Membrane</keyword>
<evidence type="ECO:0000256" key="4">
    <source>
        <dbReference type="ARBA" id="ARBA00023128"/>
    </source>
</evidence>
<dbReference type="GO" id="GO:0030234">
    <property type="term" value="F:enzyme regulator activity"/>
    <property type="evidence" value="ECO:0007669"/>
    <property type="project" value="TreeGrafter"/>
</dbReference>
<name>A0A8H5HLC1_9AGAR</name>
<comment type="subcellular location">
    <subcellularLocation>
        <location evidence="1">Mitochondrion inner membrane</location>
    </subcellularLocation>
</comment>
<dbReference type="GO" id="GO:0006123">
    <property type="term" value="P:mitochondrial electron transport, cytochrome c to oxygen"/>
    <property type="evidence" value="ECO:0007669"/>
    <property type="project" value="TreeGrafter"/>
</dbReference>
<keyword evidence="2" id="KW-0999">Mitochondrion inner membrane</keyword>
<evidence type="ECO:0000256" key="1">
    <source>
        <dbReference type="ARBA" id="ARBA00004273"/>
    </source>
</evidence>
<sequence length="129" mass="14911">MSFRLLARRTVPALRRFSTETTATTKSSNAFLANIEAVEHHAAETTELWRKISWYVCIPAIAVCSAWVYNLEMEHKSHLEHEKAENDGKIVLPPAYEYLNMRRKPYPWGPNSLFFNPETQKDLSVEGEE</sequence>
<dbReference type="SUPFAM" id="SSF81411">
    <property type="entry name" value="Mitochondrial cytochrome c oxidase subunit VIa"/>
    <property type="match status" value="1"/>
</dbReference>
<proteinExistence type="inferred from homology"/>
<dbReference type="PANTHER" id="PTHR11504:SF0">
    <property type="entry name" value="CYTOCHROME C OXIDASE SUBUNIT"/>
    <property type="match status" value="1"/>
</dbReference>
<dbReference type="GO" id="GO:0005743">
    <property type="term" value="C:mitochondrial inner membrane"/>
    <property type="evidence" value="ECO:0007669"/>
    <property type="project" value="UniProtKB-SubCell"/>
</dbReference>
<comment type="caution">
    <text evidence="7">The sequence shown here is derived from an EMBL/GenBank/DDBJ whole genome shotgun (WGS) entry which is preliminary data.</text>
</comment>
<accession>A0A8H5HLC1</accession>
<keyword evidence="4" id="KW-0496">Mitochondrion</keyword>
<gene>
    <name evidence="7" type="ORF">D9757_005371</name>
</gene>
<dbReference type="AlphaFoldDB" id="A0A8H5HLC1"/>
<protein>
    <recommendedName>
        <fullName evidence="9">Mitochondrial cytochrome c oxidase subunit VIa</fullName>
    </recommendedName>
</protein>
<keyword evidence="8" id="KW-1185">Reference proteome</keyword>
<dbReference type="PANTHER" id="PTHR11504">
    <property type="entry name" value="CYTOCHROME C OXIDASE POLYPEPTIDE VIA"/>
    <property type="match status" value="1"/>
</dbReference>
<dbReference type="EMBL" id="JAACJN010000040">
    <property type="protein sequence ID" value="KAF5385488.1"/>
    <property type="molecule type" value="Genomic_DNA"/>
</dbReference>
<evidence type="ECO:0000256" key="3">
    <source>
        <dbReference type="ARBA" id="ARBA00022946"/>
    </source>
</evidence>